<keyword evidence="1" id="KW-0472">Membrane</keyword>
<dbReference type="EMBL" id="KU736875">
    <property type="protein sequence ID" value="AMP42372.1"/>
    <property type="molecule type" value="Genomic_DNA"/>
</dbReference>
<dbReference type="PANTHER" id="PTHR40115:SF1">
    <property type="entry name" value="INNER MEMBRANE PROTEIN WITH PEPSY TM HELIX"/>
    <property type="match status" value="1"/>
</dbReference>
<evidence type="ECO:0000313" key="2">
    <source>
        <dbReference type="EMBL" id="AMP42372.1"/>
    </source>
</evidence>
<feature type="transmembrane region" description="Helical" evidence="1">
    <location>
        <begin position="12"/>
        <end position="34"/>
    </location>
</feature>
<dbReference type="PANTHER" id="PTHR40115">
    <property type="entry name" value="INNER MEMBRANE PROTEIN WITH PEPSY TM HELIX"/>
    <property type="match status" value="1"/>
</dbReference>
<name>A0A142BW84_9BACT</name>
<feature type="transmembrane region" description="Helical" evidence="1">
    <location>
        <begin position="179"/>
        <end position="197"/>
    </location>
</feature>
<organism evidence="2">
    <name type="scientific">uncultured bacterium IN-10</name>
    <dbReference type="NCBI Taxonomy" id="1805588"/>
    <lineage>
        <taxon>Bacteria</taxon>
        <taxon>environmental samples</taxon>
    </lineage>
</organism>
<sequence>MKYWALGTLRQWHWISSALCLAGMLLFAVTGVTLNHAALIEARPTVHSLDIQLPDELMPLLPQMAEQNTLPTPLRNWLRTELGVRFSFEQADWSDNELYLGLPRPGGDAWLTLDLGTGELFYESTDRGWIAYANDLHKGRHTGLAWSWFIDLFAGVCVVFSLTGLWLLQRQARTRPSTWPLTGLGLLVPVLIALLFIH</sequence>
<reference evidence="2" key="2">
    <citation type="submission" date="2016-02" db="EMBL/GenBank/DDBJ databases">
        <authorList>
            <person name="Wen L."/>
            <person name="He K."/>
            <person name="Yang H."/>
        </authorList>
    </citation>
    <scope>NUCLEOTIDE SEQUENCE</scope>
</reference>
<keyword evidence="1" id="KW-0812">Transmembrane</keyword>
<evidence type="ECO:0000256" key="1">
    <source>
        <dbReference type="SAM" id="Phobius"/>
    </source>
</evidence>
<proteinExistence type="predicted"/>
<protein>
    <submittedName>
        <fullName evidence="2">PepSY-associated TM helix</fullName>
    </submittedName>
</protein>
<reference evidence="2" key="1">
    <citation type="journal article" date="2016" name="Appl. Environ. Microbiol.">
        <title>Diversity of the Tetracycline Mobilome within a Chinese Pig Manure Sample.</title>
        <authorList>
            <person name="Leclercq S.O."/>
            <person name="Wang C."/>
            <person name="Zhu Y."/>
            <person name="Wu H."/>
            <person name="Du X."/>
            <person name="Liu Z."/>
            <person name="Feng J."/>
        </authorList>
    </citation>
    <scope>NUCLEOTIDE SEQUENCE</scope>
</reference>
<feature type="transmembrane region" description="Helical" evidence="1">
    <location>
        <begin position="148"/>
        <end position="167"/>
    </location>
</feature>
<dbReference type="Pfam" id="PF16357">
    <property type="entry name" value="PepSY_TM_like_2"/>
    <property type="match status" value="1"/>
</dbReference>
<dbReference type="AlphaFoldDB" id="A0A142BW84"/>
<accession>A0A142BW84</accession>
<keyword evidence="1" id="KW-1133">Transmembrane helix</keyword>
<dbReference type="InterPro" id="IPR032307">
    <property type="entry name" value="PepSY_TM-like_2"/>
</dbReference>